<evidence type="ECO:0000259" key="3">
    <source>
        <dbReference type="Pfam" id="PF09004"/>
    </source>
</evidence>
<feature type="domain" description="Alkylated DNA repair protein AlkB homologue 8 N-terminal" evidence="3">
    <location>
        <begin position="525"/>
        <end position="562"/>
    </location>
</feature>
<dbReference type="InterPro" id="IPR015095">
    <property type="entry name" value="AlkB_hom8_N"/>
</dbReference>
<dbReference type="Pfam" id="PF09004">
    <property type="entry name" value="ALKBH8_N"/>
    <property type="match status" value="1"/>
</dbReference>
<dbReference type="InterPro" id="IPR000477">
    <property type="entry name" value="RT_dom"/>
</dbReference>
<dbReference type="PANTHER" id="PTHR47510">
    <property type="entry name" value="REVERSE TRANSCRIPTASE DOMAIN-CONTAINING PROTEIN"/>
    <property type="match status" value="1"/>
</dbReference>
<feature type="region of interest" description="Disordered" evidence="1">
    <location>
        <begin position="183"/>
        <end position="203"/>
    </location>
</feature>
<dbReference type="CDD" id="cd01650">
    <property type="entry name" value="RT_nLTR_like"/>
    <property type="match status" value="1"/>
</dbReference>
<dbReference type="Proteomes" id="UP001529510">
    <property type="component" value="Unassembled WGS sequence"/>
</dbReference>
<protein>
    <recommendedName>
        <fullName evidence="6">Reverse transcriptase domain-containing protein</fullName>
    </recommendedName>
</protein>
<comment type="caution">
    <text evidence="4">The sequence shown here is derived from an EMBL/GenBank/DDBJ whole genome shotgun (WGS) entry which is preliminary data.</text>
</comment>
<feature type="compositionally biased region" description="Low complexity" evidence="1">
    <location>
        <begin position="190"/>
        <end position="200"/>
    </location>
</feature>
<sequence>MSISDHNLVNLLPVYTPVVKEVKIWTEEASEQLRDCFNITDWDVRCSPHGEDIDSLIHCVMGYINFCVENTVPSRRVRCFPNNKPWVTSDLKALLNEKKRAFLSGDKEELRRVQQELKYNIRRCKASYKKKLEQGMEQNNIREVWRGLKHISGHGKSGDVLQVIGDQAWANELNLFFNRFDSARPPAPSSQPSRQAIPPQLSSFTPQLPAQHSALLPTVTEGSVSVSASDQSTPTPLCLTLDQVRRELKKTKARKATGPDNISSRLLRECADQLCEVVLFMFNLSLSLERVPALWKTSCVVPVPKISHPKELNHYRPIVLTSHLMKAMERIVLGYLRNQVSSALDPLQFAYRSGIGVDDAIIYLLHRALSHLEAPGNTVRVMFFDFSSAFNTIQSSLLRGKLEVAGVDQHLAAWTIDYLTDRPQFVRLRDCVTGVPQGTKFSDDAAIVGCVSGENEQEYRGVIADFVDWCEGNHLLLNTSKTKELVLDFRRNPPACTPVSIQGSDIEIVNTFKYLGVHLNNKLDWSTNIDALYRKGQSRLYLLRRLTSFGVCRELLQTFYDTVVASVVLYAVVCWAGSSSDRDRKRLNKLVKRAGSVLGCTLDTIEEVADRRMPVKLSSIMDNSSHPLHHTVEALSSSFSTRLLLPQCKKERFRQSFLPTAIRLYNTSL</sequence>
<gene>
    <name evidence="4" type="ORF">M9458_056725</name>
</gene>
<keyword evidence="5" id="KW-1185">Reference proteome</keyword>
<evidence type="ECO:0000313" key="5">
    <source>
        <dbReference type="Proteomes" id="UP001529510"/>
    </source>
</evidence>
<proteinExistence type="predicted"/>
<dbReference type="SUPFAM" id="SSF56672">
    <property type="entry name" value="DNA/RNA polymerases"/>
    <property type="match status" value="1"/>
</dbReference>
<evidence type="ECO:0000313" key="4">
    <source>
        <dbReference type="EMBL" id="KAL0147998.1"/>
    </source>
</evidence>
<name>A0ABD0MCL6_CIRMR</name>
<feature type="non-terminal residue" evidence="4">
    <location>
        <position position="669"/>
    </location>
</feature>
<dbReference type="EMBL" id="JAMKFB020000716">
    <property type="protein sequence ID" value="KAL0147998.1"/>
    <property type="molecule type" value="Genomic_DNA"/>
</dbReference>
<dbReference type="AlphaFoldDB" id="A0ABD0MCL6"/>
<dbReference type="PANTHER" id="PTHR47510:SF3">
    <property type="entry name" value="ENDO_EXONUCLEASE_PHOSPHATASE DOMAIN-CONTAINING PROTEIN"/>
    <property type="match status" value="1"/>
</dbReference>
<evidence type="ECO:0008006" key="6">
    <source>
        <dbReference type="Google" id="ProtNLM"/>
    </source>
</evidence>
<organism evidence="4 5">
    <name type="scientific">Cirrhinus mrigala</name>
    <name type="common">Mrigala</name>
    <dbReference type="NCBI Taxonomy" id="683832"/>
    <lineage>
        <taxon>Eukaryota</taxon>
        <taxon>Metazoa</taxon>
        <taxon>Chordata</taxon>
        <taxon>Craniata</taxon>
        <taxon>Vertebrata</taxon>
        <taxon>Euteleostomi</taxon>
        <taxon>Actinopterygii</taxon>
        <taxon>Neopterygii</taxon>
        <taxon>Teleostei</taxon>
        <taxon>Ostariophysi</taxon>
        <taxon>Cypriniformes</taxon>
        <taxon>Cyprinidae</taxon>
        <taxon>Labeoninae</taxon>
        <taxon>Labeonini</taxon>
        <taxon>Cirrhinus</taxon>
    </lineage>
</organism>
<accession>A0ABD0MCL6</accession>
<evidence type="ECO:0000259" key="2">
    <source>
        <dbReference type="Pfam" id="PF00078"/>
    </source>
</evidence>
<dbReference type="InterPro" id="IPR043502">
    <property type="entry name" value="DNA/RNA_pol_sf"/>
</dbReference>
<feature type="domain" description="Reverse transcriptase" evidence="2">
    <location>
        <begin position="309"/>
        <end position="442"/>
    </location>
</feature>
<reference evidence="4 5" key="1">
    <citation type="submission" date="2024-05" db="EMBL/GenBank/DDBJ databases">
        <title>Genome sequencing and assembly of Indian major carp, Cirrhinus mrigala (Hamilton, 1822).</title>
        <authorList>
            <person name="Mohindra V."/>
            <person name="Chowdhury L.M."/>
            <person name="Lal K."/>
            <person name="Jena J.K."/>
        </authorList>
    </citation>
    <scope>NUCLEOTIDE SEQUENCE [LARGE SCALE GENOMIC DNA]</scope>
    <source>
        <strain evidence="4">CM1030</strain>
        <tissue evidence="4">Blood</tissue>
    </source>
</reference>
<evidence type="ECO:0000256" key="1">
    <source>
        <dbReference type="SAM" id="MobiDB-lite"/>
    </source>
</evidence>
<dbReference type="Pfam" id="PF00078">
    <property type="entry name" value="RVT_1"/>
    <property type="match status" value="1"/>
</dbReference>